<dbReference type="EMBL" id="CAUOFW020002491">
    <property type="protein sequence ID" value="CAK9154104.1"/>
    <property type="molecule type" value="Genomic_DNA"/>
</dbReference>
<evidence type="ECO:0000256" key="1">
    <source>
        <dbReference type="SAM" id="MobiDB-lite"/>
    </source>
</evidence>
<evidence type="ECO:0000313" key="3">
    <source>
        <dbReference type="Proteomes" id="UP001642360"/>
    </source>
</evidence>
<protein>
    <submittedName>
        <fullName evidence="2">Uncharacterized protein</fullName>
    </submittedName>
</protein>
<name>A0ABC8SG38_9AQUA</name>
<accession>A0ABC8SG38</accession>
<comment type="caution">
    <text evidence="2">The sequence shown here is derived from an EMBL/GenBank/DDBJ whole genome shotgun (WGS) entry which is preliminary data.</text>
</comment>
<dbReference type="Proteomes" id="UP001642360">
    <property type="component" value="Unassembled WGS sequence"/>
</dbReference>
<organism evidence="2 3">
    <name type="scientific">Ilex paraguariensis</name>
    <name type="common">yerba mate</name>
    <dbReference type="NCBI Taxonomy" id="185542"/>
    <lineage>
        <taxon>Eukaryota</taxon>
        <taxon>Viridiplantae</taxon>
        <taxon>Streptophyta</taxon>
        <taxon>Embryophyta</taxon>
        <taxon>Tracheophyta</taxon>
        <taxon>Spermatophyta</taxon>
        <taxon>Magnoliopsida</taxon>
        <taxon>eudicotyledons</taxon>
        <taxon>Gunneridae</taxon>
        <taxon>Pentapetalae</taxon>
        <taxon>asterids</taxon>
        <taxon>campanulids</taxon>
        <taxon>Aquifoliales</taxon>
        <taxon>Aquifoliaceae</taxon>
        <taxon>Ilex</taxon>
    </lineage>
</organism>
<dbReference type="AlphaFoldDB" id="A0ABC8SG38"/>
<reference evidence="2 3" key="1">
    <citation type="submission" date="2024-02" db="EMBL/GenBank/DDBJ databases">
        <authorList>
            <person name="Vignale AGUSTIN F."/>
            <person name="Sosa J E."/>
            <person name="Modenutti C."/>
        </authorList>
    </citation>
    <scope>NUCLEOTIDE SEQUENCE [LARGE SCALE GENOMIC DNA]</scope>
</reference>
<evidence type="ECO:0000313" key="2">
    <source>
        <dbReference type="EMBL" id="CAK9154104.1"/>
    </source>
</evidence>
<sequence length="124" mass="12984">MMMIYSTAQYMQMYWNQKEECDKLPTYGGKKDQVSGRGTSGLGIVVGNTVTTTGNGARMGTSADRKGKSAFDKANGVGSDTGAGKANVAGRSNGARNGAVGRGIGGRVTLSDVLDKIKARNWKD</sequence>
<gene>
    <name evidence="2" type="ORF">ILEXP_LOCUS22411</name>
</gene>
<keyword evidence="3" id="KW-1185">Reference proteome</keyword>
<proteinExistence type="predicted"/>
<feature type="region of interest" description="Disordered" evidence="1">
    <location>
        <begin position="53"/>
        <end position="101"/>
    </location>
</feature>